<dbReference type="Gene3D" id="1.10.10.1450">
    <property type="match status" value="1"/>
</dbReference>
<dbReference type="PANTHER" id="PTHR46060:SF1">
    <property type="entry name" value="MARINER MOS1 TRANSPOSASE-LIKE PROTEIN"/>
    <property type="match status" value="1"/>
</dbReference>
<dbReference type="InterPro" id="IPR001888">
    <property type="entry name" value="Transposase_1"/>
</dbReference>
<evidence type="ECO:0000313" key="2">
    <source>
        <dbReference type="Proteomes" id="UP000663880"/>
    </source>
</evidence>
<dbReference type="EMBL" id="CAJOBZ010000031">
    <property type="protein sequence ID" value="CAF4888914.1"/>
    <property type="molecule type" value="Genomic_DNA"/>
</dbReference>
<dbReference type="Proteomes" id="UP000663880">
    <property type="component" value="Unassembled WGS sequence"/>
</dbReference>
<evidence type="ECO:0000313" key="1">
    <source>
        <dbReference type="EMBL" id="CAF4888914.1"/>
    </source>
</evidence>
<dbReference type="AlphaFoldDB" id="A0A821UF67"/>
<comment type="caution">
    <text evidence="1">The sequence shown here is derived from an EMBL/GenBank/DDBJ whole genome shotgun (WGS) entry which is preliminary data.</text>
</comment>
<gene>
    <name evidence="1" type="ORF">PMACD_LOCUS10275</name>
</gene>
<evidence type="ECO:0008006" key="3">
    <source>
        <dbReference type="Google" id="ProtNLM"/>
    </source>
</evidence>
<sequence length="356" mass="41574">MELPVVAPARCELRSVIKFLHAKKIPPIEIHRQLEEVYGEKCMDVKNVRKWCREFTAGRLNVHDEERSGRPSHSDETVRKVEELVLKDRRLTLNELAEKLQDVCSRDSIHSILVNNLQYRKLSARWVPKMLTPEHKVKRVQCAQDFLASFEEEGEEFLDSIVTGDETWAHYYTPETKEQSKQWRHTHWPKVKKFKQEKSAGKVMATVFWDRKGVLLIDFMPRGATINADRYCETLRKLRRAIQNKRRVMLTKGVRLHHDNARPHVANKTTSIITEFGWDVLDHPPYSPDVAPSDFHMFPSLKKHLGGMKFANDEEVHEAVISLLREAAGSWFEEGIQKFVVRMKKLIEVNGDYIEK</sequence>
<organism evidence="1 2">
    <name type="scientific">Pieris macdunnoughi</name>
    <dbReference type="NCBI Taxonomy" id="345717"/>
    <lineage>
        <taxon>Eukaryota</taxon>
        <taxon>Metazoa</taxon>
        <taxon>Ecdysozoa</taxon>
        <taxon>Arthropoda</taxon>
        <taxon>Hexapoda</taxon>
        <taxon>Insecta</taxon>
        <taxon>Pterygota</taxon>
        <taxon>Neoptera</taxon>
        <taxon>Endopterygota</taxon>
        <taxon>Lepidoptera</taxon>
        <taxon>Glossata</taxon>
        <taxon>Ditrysia</taxon>
        <taxon>Papilionoidea</taxon>
        <taxon>Pieridae</taxon>
        <taxon>Pierinae</taxon>
        <taxon>Pieris</taxon>
    </lineage>
</organism>
<protein>
    <recommendedName>
        <fullName evidence="3">Transposase</fullName>
    </recommendedName>
</protein>
<accession>A0A821UF67</accession>
<dbReference type="Pfam" id="PF01359">
    <property type="entry name" value="Transposase_1"/>
    <property type="match status" value="1"/>
</dbReference>
<dbReference type="InterPro" id="IPR052709">
    <property type="entry name" value="Transposase-MT_Hybrid"/>
</dbReference>
<proteinExistence type="predicted"/>
<dbReference type="OrthoDB" id="10017160at2759"/>
<keyword evidence="2" id="KW-1185">Reference proteome</keyword>
<dbReference type="GO" id="GO:0003676">
    <property type="term" value="F:nucleic acid binding"/>
    <property type="evidence" value="ECO:0007669"/>
    <property type="project" value="InterPro"/>
</dbReference>
<reference evidence="1" key="1">
    <citation type="submission" date="2021-02" db="EMBL/GenBank/DDBJ databases">
        <authorList>
            <person name="Steward A R."/>
        </authorList>
    </citation>
    <scope>NUCLEOTIDE SEQUENCE</scope>
</reference>
<dbReference type="Gene3D" id="3.30.420.10">
    <property type="entry name" value="Ribonuclease H-like superfamily/Ribonuclease H"/>
    <property type="match status" value="1"/>
</dbReference>
<dbReference type="PANTHER" id="PTHR46060">
    <property type="entry name" value="MARINER MOS1 TRANSPOSASE-LIKE PROTEIN"/>
    <property type="match status" value="1"/>
</dbReference>
<dbReference type="InterPro" id="IPR036397">
    <property type="entry name" value="RNaseH_sf"/>
</dbReference>
<name>A0A821UF67_9NEOP</name>